<dbReference type="STRING" id="1075402.AN216_05315"/>
<dbReference type="SUPFAM" id="SSF103473">
    <property type="entry name" value="MFS general substrate transporter"/>
    <property type="match status" value="1"/>
</dbReference>
<accession>A0A1E7KLT5</accession>
<evidence type="ECO:0000256" key="4">
    <source>
        <dbReference type="ARBA" id="ARBA00022989"/>
    </source>
</evidence>
<keyword evidence="2" id="KW-0813">Transport</keyword>
<keyword evidence="4 6" id="KW-1133">Transmembrane helix</keyword>
<organism evidence="7 8">
    <name type="scientific">Streptomyces oceani</name>
    <dbReference type="NCBI Taxonomy" id="1075402"/>
    <lineage>
        <taxon>Bacteria</taxon>
        <taxon>Bacillati</taxon>
        <taxon>Actinomycetota</taxon>
        <taxon>Actinomycetes</taxon>
        <taxon>Kitasatosporales</taxon>
        <taxon>Streptomycetaceae</taxon>
        <taxon>Streptomyces</taxon>
    </lineage>
</organism>
<dbReference type="AlphaFoldDB" id="A0A1E7KLT5"/>
<feature type="transmembrane region" description="Helical" evidence="6">
    <location>
        <begin position="64"/>
        <end position="83"/>
    </location>
</feature>
<gene>
    <name evidence="7" type="ORF">AN216_05315</name>
</gene>
<reference evidence="7 8" key="1">
    <citation type="journal article" date="2016" name="Front. Microbiol.">
        <title>Comparative Genomics Analysis of Streptomyces Species Reveals Their Adaptation to the Marine Environment and Their Diversity at the Genomic Level.</title>
        <authorList>
            <person name="Tian X."/>
            <person name="Zhang Z."/>
            <person name="Yang T."/>
            <person name="Chen M."/>
            <person name="Li J."/>
            <person name="Chen F."/>
            <person name="Yang J."/>
            <person name="Li W."/>
            <person name="Zhang B."/>
            <person name="Zhang Z."/>
            <person name="Wu J."/>
            <person name="Zhang C."/>
            <person name="Long L."/>
            <person name="Xiao J."/>
        </authorList>
    </citation>
    <scope>NUCLEOTIDE SEQUENCE [LARGE SCALE GENOMIC DNA]</scope>
    <source>
        <strain evidence="7 8">SCSIO 02100</strain>
    </source>
</reference>
<evidence type="ECO:0000313" key="7">
    <source>
        <dbReference type="EMBL" id="OEV04847.1"/>
    </source>
</evidence>
<proteinExistence type="predicted"/>
<dbReference type="InterPro" id="IPR036259">
    <property type="entry name" value="MFS_trans_sf"/>
</dbReference>
<evidence type="ECO:0008006" key="9">
    <source>
        <dbReference type="Google" id="ProtNLM"/>
    </source>
</evidence>
<evidence type="ECO:0000256" key="1">
    <source>
        <dbReference type="ARBA" id="ARBA00004429"/>
    </source>
</evidence>
<keyword evidence="8" id="KW-1185">Reference proteome</keyword>
<dbReference type="Gene3D" id="1.20.1250.20">
    <property type="entry name" value="MFS general substrate transporter like domains"/>
    <property type="match status" value="1"/>
</dbReference>
<evidence type="ECO:0000313" key="8">
    <source>
        <dbReference type="Proteomes" id="UP000176101"/>
    </source>
</evidence>
<comment type="subcellular location">
    <subcellularLocation>
        <location evidence="1">Cell inner membrane</location>
        <topology evidence="1">Multi-pass membrane protein</topology>
    </subcellularLocation>
</comment>
<evidence type="ECO:0000256" key="2">
    <source>
        <dbReference type="ARBA" id="ARBA00022448"/>
    </source>
</evidence>
<comment type="caution">
    <text evidence="7">The sequence shown here is derived from an EMBL/GenBank/DDBJ whole genome shotgun (WGS) entry which is preliminary data.</text>
</comment>
<dbReference type="Proteomes" id="UP000176101">
    <property type="component" value="Unassembled WGS sequence"/>
</dbReference>
<feature type="transmembrane region" description="Helical" evidence="6">
    <location>
        <begin position="20"/>
        <end position="43"/>
    </location>
</feature>
<keyword evidence="5 6" id="KW-0472">Membrane</keyword>
<name>A0A1E7KLT5_9ACTN</name>
<dbReference type="GO" id="GO:0005886">
    <property type="term" value="C:plasma membrane"/>
    <property type="evidence" value="ECO:0007669"/>
    <property type="project" value="UniProtKB-SubCell"/>
</dbReference>
<evidence type="ECO:0000256" key="5">
    <source>
        <dbReference type="ARBA" id="ARBA00023136"/>
    </source>
</evidence>
<dbReference type="EMBL" id="LJGU01000110">
    <property type="protein sequence ID" value="OEV04847.1"/>
    <property type="molecule type" value="Genomic_DNA"/>
</dbReference>
<dbReference type="PANTHER" id="PTHR23501">
    <property type="entry name" value="MAJOR FACILITATOR SUPERFAMILY"/>
    <property type="match status" value="1"/>
</dbReference>
<protein>
    <recommendedName>
        <fullName evidence="9">Major facilitator superfamily (MFS) profile domain-containing protein</fullName>
    </recommendedName>
</protein>
<dbReference type="PANTHER" id="PTHR23501:SF191">
    <property type="entry name" value="VACUOLAR BASIC AMINO ACID TRANSPORTER 4"/>
    <property type="match status" value="1"/>
</dbReference>
<dbReference type="GO" id="GO:0022857">
    <property type="term" value="F:transmembrane transporter activity"/>
    <property type="evidence" value="ECO:0007669"/>
    <property type="project" value="TreeGrafter"/>
</dbReference>
<evidence type="ECO:0000256" key="6">
    <source>
        <dbReference type="SAM" id="Phobius"/>
    </source>
</evidence>
<sequence>MAGGLAVLGTITVDGAYAHYALGIVLTALGCGIATPLLSEAIMNALPPERAGVGSGLQSLAREFGSALGIAVAGSLITATFTARLPASLGGGGDPPSTPAAALAAPGGEGAEPAIVQAFTDAIGHTMPVLAGLVTAAAVTLVRWFPRES</sequence>
<feature type="transmembrane region" description="Helical" evidence="6">
    <location>
        <begin position="127"/>
        <end position="145"/>
    </location>
</feature>
<keyword evidence="3 6" id="KW-0812">Transmembrane</keyword>
<evidence type="ECO:0000256" key="3">
    <source>
        <dbReference type="ARBA" id="ARBA00022692"/>
    </source>
</evidence>
<dbReference type="PATRIC" id="fig|1075402.3.peg.3055"/>